<comment type="subcellular location">
    <subcellularLocation>
        <location evidence="2">Cell membrane</location>
        <topology evidence="2">Multi-pass membrane protein</topology>
    </subcellularLocation>
</comment>
<dbReference type="Proteomes" id="UP000041247">
    <property type="component" value="Unassembled WGS sequence"/>
</dbReference>
<comment type="subunit">
    <text evidence="8">Component of the lipopolysaccharide transport and assembly complex. The LptBFG transporter is composed of two ATP-binding proteins (LptB) and two transmembrane proteins (LptF and LptG).</text>
</comment>
<evidence type="ECO:0000313" key="10">
    <source>
        <dbReference type="EMBL" id="CTP82986.1"/>
    </source>
</evidence>
<evidence type="ECO:0000256" key="6">
    <source>
        <dbReference type="ARBA" id="ARBA00022989"/>
    </source>
</evidence>
<evidence type="ECO:0000256" key="2">
    <source>
        <dbReference type="ARBA" id="ARBA00004651"/>
    </source>
</evidence>
<dbReference type="EMBL" id="CXOK01000001">
    <property type="protein sequence ID" value="CTP82986.1"/>
    <property type="molecule type" value="Genomic_DNA"/>
</dbReference>
<dbReference type="GO" id="GO:0015920">
    <property type="term" value="P:lipopolysaccharide transport"/>
    <property type="evidence" value="ECO:0007669"/>
    <property type="project" value="TreeGrafter"/>
</dbReference>
<feature type="transmembrane region" description="Helical" evidence="9">
    <location>
        <begin position="103"/>
        <end position="121"/>
    </location>
</feature>
<dbReference type="Pfam" id="PF03739">
    <property type="entry name" value="LptF_LptG"/>
    <property type="match status" value="1"/>
</dbReference>
<dbReference type="RefSeq" id="WP_053839610.1">
    <property type="nucleotide sequence ID" value="NZ_CP076250.1"/>
</dbReference>
<name>A0A0K2ZCJ5_9XANT</name>
<keyword evidence="5 9" id="KW-0812">Transmembrane</keyword>
<evidence type="ECO:0000256" key="1">
    <source>
        <dbReference type="ARBA" id="ARBA00002265"/>
    </source>
</evidence>
<gene>
    <name evidence="10" type="ORF">XTPLMG728_0077</name>
</gene>
<protein>
    <submittedName>
        <fullName evidence="10">Permease</fullName>
    </submittedName>
</protein>
<reference evidence="10 11" key="1">
    <citation type="submission" date="2015-07" db="EMBL/GenBank/DDBJ databases">
        <authorList>
            <person name="Noorani M."/>
        </authorList>
    </citation>
    <scope>NUCLEOTIDE SEQUENCE [LARGE SCALE GENOMIC DNA]</scope>
    <source>
        <strain evidence="10">LMG728</strain>
    </source>
</reference>
<dbReference type="GO" id="GO:0043190">
    <property type="term" value="C:ATP-binding cassette (ABC) transporter complex"/>
    <property type="evidence" value="ECO:0007669"/>
    <property type="project" value="InterPro"/>
</dbReference>
<evidence type="ECO:0000256" key="5">
    <source>
        <dbReference type="ARBA" id="ARBA00022692"/>
    </source>
</evidence>
<comment type="similarity">
    <text evidence="3">Belongs to the LptF/LptG family.</text>
</comment>
<evidence type="ECO:0000256" key="4">
    <source>
        <dbReference type="ARBA" id="ARBA00022475"/>
    </source>
</evidence>
<dbReference type="InterPro" id="IPR005495">
    <property type="entry name" value="LptG/LptF_permease"/>
</dbReference>
<feature type="transmembrane region" description="Helical" evidence="9">
    <location>
        <begin position="286"/>
        <end position="304"/>
    </location>
</feature>
<sequence length="368" mass="40708">MRLRPNLHDVYVGRAVLGTVLLTWAVLLGLDVIMALSNEFKDIGKGSYSLGHAVAFVAYTVPRRAYTLFPTGAVIGVLMGLGQLAATSELTALRALGLSRRRLSVAAAATMAVLTVAMVFSGETLAPWAQNQADAIKANAKYNGNMSMARYSGLWAREGDTFLNAQSGEEHLEEAGGTWLELRDVRLYTLDPAGRLASLTHAGTAEHRSSGWTLKQVYRDTFAERAVQREKFDSLPWASRLDAAALASGLAKPRNLSAHDLHTSIEYRRRNGLDARDYEDQYWSRWFYPVNVLALCFAAIPFAFGALRSGGMGKRLFLGILFALVFWLLQLFFGRMAGALKFDYRIAYALPPLVMLTVSWLLFRKRSS</sequence>
<keyword evidence="7 9" id="KW-0472">Membrane</keyword>
<organism evidence="10 11">
    <name type="scientific">Xanthomonas graminis pv. poae</name>
    <dbReference type="NCBI Taxonomy" id="227946"/>
    <lineage>
        <taxon>Bacteria</taxon>
        <taxon>Pseudomonadati</taxon>
        <taxon>Pseudomonadota</taxon>
        <taxon>Gammaproteobacteria</taxon>
        <taxon>Lysobacterales</taxon>
        <taxon>Lysobacteraceae</taxon>
        <taxon>Xanthomonas</taxon>
        <taxon>Xanthomonas translucens group</taxon>
        <taxon>Xanthomonas graminis</taxon>
    </lineage>
</organism>
<evidence type="ECO:0000313" key="11">
    <source>
        <dbReference type="Proteomes" id="UP000041247"/>
    </source>
</evidence>
<dbReference type="InterPro" id="IPR030923">
    <property type="entry name" value="LptG"/>
</dbReference>
<comment type="function">
    <text evidence="1">Part of the ABC transporter complex LptBFG involved in the translocation of lipopolysaccharide (LPS) from the inner membrane to the outer membrane.</text>
</comment>
<dbReference type="PANTHER" id="PTHR33529:SF2">
    <property type="entry name" value="LIPOPOLYSACCHARIDE EXPORT SYSTEM PERMEASE PROTEIN LPTG"/>
    <property type="match status" value="1"/>
</dbReference>
<feature type="transmembrane region" description="Helical" evidence="9">
    <location>
        <begin position="346"/>
        <end position="363"/>
    </location>
</feature>
<dbReference type="GO" id="GO:0055085">
    <property type="term" value="P:transmembrane transport"/>
    <property type="evidence" value="ECO:0007669"/>
    <property type="project" value="InterPro"/>
</dbReference>
<keyword evidence="6 9" id="KW-1133">Transmembrane helix</keyword>
<feature type="transmembrane region" description="Helical" evidence="9">
    <location>
        <begin position="316"/>
        <end position="334"/>
    </location>
</feature>
<accession>A0A0K2ZCJ5</accession>
<feature type="transmembrane region" description="Helical" evidence="9">
    <location>
        <begin position="68"/>
        <end position="91"/>
    </location>
</feature>
<dbReference type="PANTHER" id="PTHR33529">
    <property type="entry name" value="SLR0882 PROTEIN-RELATED"/>
    <property type="match status" value="1"/>
</dbReference>
<proteinExistence type="inferred from homology"/>
<dbReference type="AlphaFoldDB" id="A0A0K2ZCJ5"/>
<evidence type="ECO:0000256" key="9">
    <source>
        <dbReference type="SAM" id="Phobius"/>
    </source>
</evidence>
<evidence type="ECO:0000256" key="7">
    <source>
        <dbReference type="ARBA" id="ARBA00023136"/>
    </source>
</evidence>
<evidence type="ECO:0000256" key="8">
    <source>
        <dbReference type="ARBA" id="ARBA00026081"/>
    </source>
</evidence>
<keyword evidence="4" id="KW-1003">Cell membrane</keyword>
<feature type="transmembrane region" description="Helical" evidence="9">
    <location>
        <begin position="12"/>
        <end position="34"/>
    </location>
</feature>
<dbReference type="NCBIfam" id="TIGR04408">
    <property type="entry name" value="LptG_lptG"/>
    <property type="match status" value="1"/>
</dbReference>
<evidence type="ECO:0000256" key="3">
    <source>
        <dbReference type="ARBA" id="ARBA00007725"/>
    </source>
</evidence>